<dbReference type="GO" id="GO:0046872">
    <property type="term" value="F:metal ion binding"/>
    <property type="evidence" value="ECO:0007669"/>
    <property type="project" value="UniProtKB-KW"/>
</dbReference>
<keyword evidence="5 10" id="KW-0408">Iron</keyword>
<feature type="binding site" description="axial binding residue" evidence="10">
    <location>
        <position position="283"/>
    </location>
    <ligand>
        <name>heme</name>
        <dbReference type="ChEBI" id="CHEBI:30413"/>
    </ligand>
    <ligandPart>
        <name>Fe</name>
        <dbReference type="ChEBI" id="CHEBI:18248"/>
    </ligandPart>
</feature>
<dbReference type="AlphaFoldDB" id="A0A2V1E4E0"/>
<dbReference type="Pfam" id="PF00141">
    <property type="entry name" value="peroxidase"/>
    <property type="match status" value="2"/>
</dbReference>
<evidence type="ECO:0000256" key="2">
    <source>
        <dbReference type="ARBA" id="ARBA00022617"/>
    </source>
</evidence>
<evidence type="ECO:0000256" key="10">
    <source>
        <dbReference type="HAMAP-Rule" id="MF_03108"/>
    </source>
</evidence>
<comment type="catalytic activity">
    <reaction evidence="8 10 11">
        <text>H2O2 + AH2 = A + 2 H2O</text>
        <dbReference type="Rhea" id="RHEA:30275"/>
        <dbReference type="ChEBI" id="CHEBI:13193"/>
        <dbReference type="ChEBI" id="CHEBI:15377"/>
        <dbReference type="ChEBI" id="CHEBI:16240"/>
        <dbReference type="ChEBI" id="CHEBI:17499"/>
        <dbReference type="EC" id="1.11.1.21"/>
    </reaction>
</comment>
<dbReference type="GO" id="GO:0042744">
    <property type="term" value="P:hydrogen peroxide catabolic process"/>
    <property type="evidence" value="ECO:0007669"/>
    <property type="project" value="UniProtKB-KW"/>
</dbReference>
<evidence type="ECO:0000256" key="4">
    <source>
        <dbReference type="ARBA" id="ARBA00023002"/>
    </source>
</evidence>
<feature type="site" description="Transition state stabilizer" evidence="10">
    <location>
        <position position="89"/>
    </location>
</feature>
<dbReference type="Gene3D" id="1.10.520.10">
    <property type="match status" value="2"/>
</dbReference>
<name>A0A2V1E4E0_9PLEO</name>
<evidence type="ECO:0000313" key="13">
    <source>
        <dbReference type="EMBL" id="PVI05417.1"/>
    </source>
</evidence>
<comment type="similarity">
    <text evidence="10 11">Belongs to the peroxidase family. Peroxidase/catalase subfamily.</text>
</comment>
<dbReference type="CDD" id="cd08200">
    <property type="entry name" value="catalase_peroxidase_2"/>
    <property type="match status" value="1"/>
</dbReference>
<dbReference type="EC" id="1.11.1.21" evidence="10 11"/>
<comment type="catalytic activity">
    <reaction evidence="7 10 11">
        <text>2 H2O2 = O2 + 2 H2O</text>
        <dbReference type="Rhea" id="RHEA:20309"/>
        <dbReference type="ChEBI" id="CHEBI:15377"/>
        <dbReference type="ChEBI" id="CHEBI:15379"/>
        <dbReference type="ChEBI" id="CHEBI:16240"/>
        <dbReference type="EC" id="1.11.1.21"/>
    </reaction>
</comment>
<dbReference type="HAMAP" id="MF_01961">
    <property type="entry name" value="Catal_peroxid"/>
    <property type="match status" value="1"/>
</dbReference>
<organism evidence="13 14">
    <name type="scientific">Periconia macrospinosa</name>
    <dbReference type="NCBI Taxonomy" id="97972"/>
    <lineage>
        <taxon>Eukaryota</taxon>
        <taxon>Fungi</taxon>
        <taxon>Dikarya</taxon>
        <taxon>Ascomycota</taxon>
        <taxon>Pezizomycotina</taxon>
        <taxon>Dothideomycetes</taxon>
        <taxon>Pleosporomycetidae</taxon>
        <taxon>Pleosporales</taxon>
        <taxon>Massarineae</taxon>
        <taxon>Periconiaceae</taxon>
        <taxon>Periconia</taxon>
    </lineage>
</organism>
<dbReference type="Gene3D" id="1.10.420.10">
    <property type="entry name" value="Peroxidase, domain 2"/>
    <property type="match status" value="2"/>
</dbReference>
<dbReference type="SUPFAM" id="SSF48113">
    <property type="entry name" value="Heme-dependent peroxidases"/>
    <property type="match status" value="2"/>
</dbReference>
<dbReference type="PROSITE" id="PS50873">
    <property type="entry name" value="PEROXIDASE_4"/>
    <property type="match status" value="1"/>
</dbReference>
<dbReference type="InterPro" id="IPR010255">
    <property type="entry name" value="Haem_peroxidase_sf"/>
</dbReference>
<dbReference type="PANTHER" id="PTHR30555">
    <property type="entry name" value="HYDROPEROXIDASE I, BIFUNCTIONAL CATALASE-PEROXIDASE"/>
    <property type="match status" value="1"/>
</dbReference>
<dbReference type="FunFam" id="1.10.420.10:FF:000002">
    <property type="entry name" value="Catalase-peroxidase"/>
    <property type="match status" value="1"/>
</dbReference>
<keyword evidence="3 10" id="KW-0479">Metal-binding</keyword>
<feature type="domain" description="Plant heme peroxidase family profile" evidence="12">
    <location>
        <begin position="126"/>
        <end position="447"/>
    </location>
</feature>
<evidence type="ECO:0000256" key="8">
    <source>
        <dbReference type="ARBA" id="ARBA00051651"/>
    </source>
</evidence>
<feature type="cross-link" description="Tryptophyl-tyrosyl-methioninium (Tyr-Met) (with Trp-92)" evidence="10">
    <location>
        <begin position="242"/>
        <end position="268"/>
    </location>
</feature>
<dbReference type="InterPro" id="IPR002016">
    <property type="entry name" value="Haem_peroxidase"/>
</dbReference>
<comment type="cofactor">
    <cofactor evidence="10">
        <name>heme b</name>
        <dbReference type="ChEBI" id="CHEBI:60344"/>
    </cofactor>
    <text evidence="10">Binds 1 heme b (iron(II)-protoporphyrin IX) group per monomer.</text>
</comment>
<proteinExistence type="inferred from homology"/>
<dbReference type="FunFam" id="1.10.420.10:FF:000004">
    <property type="entry name" value="Catalase-peroxidase"/>
    <property type="match status" value="1"/>
</dbReference>
<dbReference type="GO" id="GO:0005829">
    <property type="term" value="C:cytosol"/>
    <property type="evidence" value="ECO:0007669"/>
    <property type="project" value="TreeGrafter"/>
</dbReference>
<evidence type="ECO:0000256" key="6">
    <source>
        <dbReference type="ARBA" id="ARBA00023324"/>
    </source>
</evidence>
<evidence type="ECO:0000256" key="1">
    <source>
        <dbReference type="ARBA" id="ARBA00022559"/>
    </source>
</evidence>
<evidence type="ECO:0000256" key="3">
    <source>
        <dbReference type="ARBA" id="ARBA00022723"/>
    </source>
</evidence>
<dbReference type="PROSITE" id="PS00436">
    <property type="entry name" value="PEROXIDASE_2"/>
    <property type="match status" value="1"/>
</dbReference>
<keyword evidence="14" id="KW-1185">Reference proteome</keyword>
<protein>
    <recommendedName>
        <fullName evidence="9 10">Catalase-peroxidase</fullName>
        <shortName evidence="10">CP</shortName>
        <ecNumber evidence="10 11">1.11.1.21</ecNumber>
    </recommendedName>
    <alternativeName>
        <fullName evidence="10">Peroxidase/catalase</fullName>
    </alternativeName>
</protein>
<dbReference type="NCBIfam" id="NF011635">
    <property type="entry name" value="PRK15061.1"/>
    <property type="match status" value="1"/>
</dbReference>
<reference evidence="13 14" key="1">
    <citation type="journal article" date="2018" name="Sci. Rep.">
        <title>Comparative genomics provides insights into the lifestyle and reveals functional heterogeneity of dark septate endophytic fungi.</title>
        <authorList>
            <person name="Knapp D.G."/>
            <person name="Nemeth J.B."/>
            <person name="Barry K."/>
            <person name="Hainaut M."/>
            <person name="Henrissat B."/>
            <person name="Johnson J."/>
            <person name="Kuo A."/>
            <person name="Lim J.H.P."/>
            <person name="Lipzen A."/>
            <person name="Nolan M."/>
            <person name="Ohm R.A."/>
            <person name="Tamas L."/>
            <person name="Grigoriev I.V."/>
            <person name="Spatafora J.W."/>
            <person name="Nagy L.G."/>
            <person name="Kovacs G.M."/>
        </authorList>
    </citation>
    <scope>NUCLEOTIDE SEQUENCE [LARGE SCALE GENOMIC DNA]</scope>
    <source>
        <strain evidence="13 14">DSE2036</strain>
    </source>
</reference>
<dbReference type="PROSITE" id="PS00435">
    <property type="entry name" value="PEROXIDASE_1"/>
    <property type="match status" value="1"/>
</dbReference>
<evidence type="ECO:0000313" key="14">
    <source>
        <dbReference type="Proteomes" id="UP000244855"/>
    </source>
</evidence>
<evidence type="ECO:0000256" key="9">
    <source>
        <dbReference type="ARBA" id="ARBA00074141"/>
    </source>
</evidence>
<keyword evidence="2 10" id="KW-0349">Heme</keyword>
<gene>
    <name evidence="10" type="primary">katG</name>
    <name evidence="13" type="ORF">DM02DRAFT_610717</name>
</gene>
<evidence type="ECO:0000256" key="5">
    <source>
        <dbReference type="ARBA" id="ARBA00023004"/>
    </source>
</evidence>
<dbReference type="FunFam" id="1.10.520.10:FF:000002">
    <property type="entry name" value="Catalase-peroxidase"/>
    <property type="match status" value="1"/>
</dbReference>
<evidence type="ECO:0000256" key="7">
    <source>
        <dbReference type="ARBA" id="ARBA00049145"/>
    </source>
</evidence>
<sequence>MSAAECPVKKANVAGGGTRNRDWWPNDLRLNILRQHTGVTNPEGKDFEYAQAFKSLDYDAIKKDLTALMTDSQEWWPADFGHYGGLFIRMAWHSAGTYRVTDGRGGGGDGQQRFAPLNSWPDNVSLDKARRLLLPIKLKYGSKISWADLFLLTGNVALESMGCPTFGFAGGRADTYEADESVYWGGETTWLGNDVRYSSGREGAAGGGGGVVDGDEHKKGHADIHTRDLESPLAAAHMGLIYVNPEGPDGIPDPAASARDIRTTFGRMAMNDEETAALIVGGHTFGKTHGAASSENVGPEPQAAGIENQGFGWINKHGSGKGPDTITSGLEVIWTSEPTKWSNKYLEYLYKYEWELTKSPAGANQWVAKTDDEIIPDAYDKNKKHKPRMLTSDLAMRFDPTYEKITRRWLEHPNELHDAFTRAWFKLLHRDMGPRSRWLGPEIPKEVLLWEDPVPAVDHPIINDSDISELKKEILATGVDPTHFIKAAWASASTFRGSDKRGGANGARIRLEPQINWKVNNSSELKPVLSALEKVQQKFNGSAPGGKKVSLADLIVLAGGAALEKASGVSVPFTPGRTDASQEQTDAQSFEHLEPVVDGFRNYGVGTDRARTESFLVDRAHLLTLSAPQLAVLIGGLRVLNTNWDGSNYGVFTKTPGKLSNDFFINLLDMSTEWKPSSSNLEFFEGVDRKSGEKKWTGTRNDLIFGSQPELRAIAEVYAASDAQDKFKKDFVAAWDKVMNLDRFDVKSSAGVEKPRL</sequence>
<keyword evidence="4 10" id="KW-0560">Oxidoreductase</keyword>
<evidence type="ECO:0000259" key="12">
    <source>
        <dbReference type="PROSITE" id="PS50873"/>
    </source>
</evidence>
<dbReference type="PANTHER" id="PTHR30555:SF0">
    <property type="entry name" value="CATALASE-PEROXIDASE"/>
    <property type="match status" value="1"/>
</dbReference>
<dbReference type="Proteomes" id="UP000244855">
    <property type="component" value="Unassembled WGS sequence"/>
</dbReference>
<dbReference type="EMBL" id="KZ805314">
    <property type="protein sequence ID" value="PVI05417.1"/>
    <property type="molecule type" value="Genomic_DNA"/>
</dbReference>
<dbReference type="GO" id="GO:0020037">
    <property type="term" value="F:heme binding"/>
    <property type="evidence" value="ECO:0007669"/>
    <property type="project" value="InterPro"/>
</dbReference>
<dbReference type="CDD" id="cd00649">
    <property type="entry name" value="catalase_peroxidase_1"/>
    <property type="match status" value="1"/>
</dbReference>
<dbReference type="NCBIfam" id="TIGR00198">
    <property type="entry name" value="cat_per_HPI"/>
    <property type="match status" value="1"/>
</dbReference>
<accession>A0A2V1E4E0</accession>
<dbReference type="GO" id="GO:0004096">
    <property type="term" value="F:catalase activity"/>
    <property type="evidence" value="ECO:0007669"/>
    <property type="project" value="UniProtKB-UniRule"/>
</dbReference>
<comment type="PTM">
    <text evidence="10">Formation of the three residue Trp-Tyr-Met cross-link is important for the catalase, but not the peroxidase activity of the enzyme.</text>
</comment>
<evidence type="ECO:0000256" key="11">
    <source>
        <dbReference type="RuleBase" id="RU003451"/>
    </source>
</evidence>
<dbReference type="PRINTS" id="PR00460">
    <property type="entry name" value="BPEROXIDASE"/>
</dbReference>
<dbReference type="InterPro" id="IPR000763">
    <property type="entry name" value="Catalase_peroxidase"/>
</dbReference>
<comment type="caution">
    <text evidence="10">Lacks conserved residue(s) required for the propagation of feature annotation.</text>
</comment>
<dbReference type="OrthoDB" id="407695at2759"/>
<dbReference type="STRING" id="97972.A0A2V1E4E0"/>
<dbReference type="InterPro" id="IPR019793">
    <property type="entry name" value="Peroxidases_heam-ligand_BS"/>
</dbReference>
<keyword evidence="1 10" id="KW-0575">Peroxidase</keyword>
<feature type="active site" description="Proton acceptor" evidence="10">
    <location>
        <position position="93"/>
    </location>
</feature>
<dbReference type="InterPro" id="IPR019794">
    <property type="entry name" value="Peroxidases_AS"/>
</dbReference>
<dbReference type="GO" id="GO:0070301">
    <property type="term" value="P:cellular response to hydrogen peroxide"/>
    <property type="evidence" value="ECO:0007669"/>
    <property type="project" value="TreeGrafter"/>
</dbReference>
<keyword evidence="6 10" id="KW-0376">Hydrogen peroxide</keyword>
<dbReference type="PRINTS" id="PR00458">
    <property type="entry name" value="PEROXIDASE"/>
</dbReference>